<dbReference type="RefSeq" id="WP_379150792.1">
    <property type="nucleotide sequence ID" value="NZ_JBHSRJ010000002.1"/>
</dbReference>
<reference evidence="4" key="1">
    <citation type="journal article" date="2019" name="Int. J. Syst. Evol. Microbiol.">
        <title>The Global Catalogue of Microorganisms (GCM) 10K type strain sequencing project: providing services to taxonomists for standard genome sequencing and annotation.</title>
        <authorList>
            <consortium name="The Broad Institute Genomics Platform"/>
            <consortium name="The Broad Institute Genome Sequencing Center for Infectious Disease"/>
            <person name="Wu L."/>
            <person name="Ma J."/>
        </authorList>
    </citation>
    <scope>NUCLEOTIDE SEQUENCE [LARGE SCALE GENOMIC DNA]</scope>
    <source>
        <strain evidence="4">CCUG 54522</strain>
    </source>
</reference>
<feature type="signal peptide" evidence="1">
    <location>
        <begin position="1"/>
        <end position="30"/>
    </location>
</feature>
<protein>
    <submittedName>
        <fullName evidence="3">CHRD domain-containing protein</fullName>
    </submittedName>
</protein>
<dbReference type="Pfam" id="PF07452">
    <property type="entry name" value="CHRD"/>
    <property type="match status" value="1"/>
</dbReference>
<dbReference type="Proteomes" id="UP001596135">
    <property type="component" value="Unassembled WGS sequence"/>
</dbReference>
<evidence type="ECO:0000313" key="4">
    <source>
        <dbReference type="Proteomes" id="UP001596135"/>
    </source>
</evidence>
<feature type="chain" id="PRO_5047068563" evidence="1">
    <location>
        <begin position="31"/>
        <end position="145"/>
    </location>
</feature>
<organism evidence="3 4">
    <name type="scientific">Nocardioides hankookensis</name>
    <dbReference type="NCBI Taxonomy" id="443157"/>
    <lineage>
        <taxon>Bacteria</taxon>
        <taxon>Bacillati</taxon>
        <taxon>Actinomycetota</taxon>
        <taxon>Actinomycetes</taxon>
        <taxon>Propionibacteriales</taxon>
        <taxon>Nocardioidaceae</taxon>
        <taxon>Nocardioides</taxon>
    </lineage>
</organism>
<comment type="caution">
    <text evidence="3">The sequence shown here is derived from an EMBL/GenBank/DDBJ whole genome shotgun (WGS) entry which is preliminary data.</text>
</comment>
<evidence type="ECO:0000259" key="2">
    <source>
        <dbReference type="SMART" id="SM00754"/>
    </source>
</evidence>
<evidence type="ECO:0000256" key="1">
    <source>
        <dbReference type="SAM" id="SignalP"/>
    </source>
</evidence>
<dbReference type="InterPro" id="IPR010895">
    <property type="entry name" value="CHRD"/>
</dbReference>
<name>A0ABW1LGD9_9ACTN</name>
<keyword evidence="1" id="KW-0732">Signal</keyword>
<dbReference type="EMBL" id="JBHSRJ010000002">
    <property type="protein sequence ID" value="MFC6042312.1"/>
    <property type="molecule type" value="Genomic_DNA"/>
</dbReference>
<keyword evidence="4" id="KW-1185">Reference proteome</keyword>
<sequence length="145" mass="15646">MTNRTPAVLALSAALPLLTSTFLVDTSAHADPAQRAVVRLETRLRPSGDPDGAGQAHLTFDRARGRVCATVEWRRIQRPDSAHIHRVSDGSIVVDLGGSVTGGPRCTTGVPSRTIAQILRHPRQYYVNVHNPTYPAGAIQGTLHR</sequence>
<dbReference type="SMART" id="SM00754">
    <property type="entry name" value="CHRD"/>
    <property type="match status" value="1"/>
</dbReference>
<gene>
    <name evidence="3" type="ORF">ACFPYL_04470</name>
</gene>
<proteinExistence type="predicted"/>
<evidence type="ECO:0000313" key="3">
    <source>
        <dbReference type="EMBL" id="MFC6042312.1"/>
    </source>
</evidence>
<accession>A0ABW1LGD9</accession>
<feature type="domain" description="CHRD" evidence="2">
    <location>
        <begin position="38"/>
        <end position="145"/>
    </location>
</feature>